<evidence type="ECO:0000313" key="1">
    <source>
        <dbReference type="EMBL" id="MFC3148887.1"/>
    </source>
</evidence>
<name>A0ABV7HC25_9BURK</name>
<gene>
    <name evidence="1" type="ORF">ACFOEN_14765</name>
</gene>
<proteinExistence type="predicted"/>
<dbReference type="RefSeq" id="WP_377305228.1">
    <property type="nucleotide sequence ID" value="NZ_CP180191.1"/>
</dbReference>
<dbReference type="EMBL" id="JBHRTI010000010">
    <property type="protein sequence ID" value="MFC3148887.1"/>
    <property type="molecule type" value="Genomic_DNA"/>
</dbReference>
<keyword evidence="2" id="KW-1185">Reference proteome</keyword>
<comment type="caution">
    <text evidence="1">The sequence shown here is derived from an EMBL/GenBank/DDBJ whole genome shotgun (WGS) entry which is preliminary data.</text>
</comment>
<organism evidence="1 2">
    <name type="scientific">Piscinibacterium candidicorallinum</name>
    <dbReference type="NCBI Taxonomy" id="1793872"/>
    <lineage>
        <taxon>Bacteria</taxon>
        <taxon>Pseudomonadati</taxon>
        <taxon>Pseudomonadota</taxon>
        <taxon>Betaproteobacteria</taxon>
        <taxon>Burkholderiales</taxon>
        <taxon>Piscinibacterium</taxon>
    </lineage>
</organism>
<dbReference type="Proteomes" id="UP001595556">
    <property type="component" value="Unassembled WGS sequence"/>
</dbReference>
<accession>A0ABV7HC25</accession>
<evidence type="ECO:0008006" key="3">
    <source>
        <dbReference type="Google" id="ProtNLM"/>
    </source>
</evidence>
<protein>
    <recommendedName>
        <fullName evidence="3">SMI1/KNR4 family protein</fullName>
    </recommendedName>
</protein>
<evidence type="ECO:0000313" key="2">
    <source>
        <dbReference type="Proteomes" id="UP001595556"/>
    </source>
</evidence>
<sequence>MPKLEQLRSEVKAHSGQFRCSEIHQEKNSKIVQFRHVGTPAGDTFGVPDVQGLSDFYSTFGELTLYLEEQSGDAAYFLASPSQWQELDSDFRPWLEGIDADEANDYLPDWINDCIVVGEIPRSGNYLLIPTAGPEAGKVVEFEHDGFEFIELGSSLPDFVARSLDLDSSRLTAIASHVRFITEDDGRQWWIEELTDNRGNVVRTDA</sequence>
<reference evidence="2" key="1">
    <citation type="journal article" date="2019" name="Int. J. Syst. Evol. Microbiol.">
        <title>The Global Catalogue of Microorganisms (GCM) 10K type strain sequencing project: providing services to taxonomists for standard genome sequencing and annotation.</title>
        <authorList>
            <consortium name="The Broad Institute Genomics Platform"/>
            <consortium name="The Broad Institute Genome Sequencing Center for Infectious Disease"/>
            <person name="Wu L."/>
            <person name="Ma J."/>
        </authorList>
    </citation>
    <scope>NUCLEOTIDE SEQUENCE [LARGE SCALE GENOMIC DNA]</scope>
    <source>
        <strain evidence="2">KCTC 52168</strain>
    </source>
</reference>